<dbReference type="CDD" id="cd00180">
    <property type="entry name" value="PKc"/>
    <property type="match status" value="1"/>
</dbReference>
<dbReference type="SMART" id="SM00220">
    <property type="entry name" value="S_TKc"/>
    <property type="match status" value="1"/>
</dbReference>
<dbReference type="Gene3D" id="3.30.200.20">
    <property type="entry name" value="Phosphorylase Kinase, domain 1"/>
    <property type="match status" value="1"/>
</dbReference>
<dbReference type="PANTHER" id="PTHR44167">
    <property type="entry name" value="OVARIAN-SPECIFIC SERINE/THREONINE-PROTEIN KINASE LOK-RELATED"/>
    <property type="match status" value="1"/>
</dbReference>
<evidence type="ECO:0000313" key="4">
    <source>
        <dbReference type="EMBL" id="AAG45814.1"/>
    </source>
</evidence>
<dbReference type="InterPro" id="IPR008271">
    <property type="entry name" value="Ser/Thr_kinase_AS"/>
</dbReference>
<protein>
    <submittedName>
        <fullName evidence="3 4">US3</fullName>
    </submittedName>
</protein>
<organismHost>
    <name type="scientific">Meleagris gallopavo</name>
    <name type="common">Wild turkey</name>
    <dbReference type="NCBI Taxonomy" id="9103"/>
</organismHost>
<dbReference type="EMBL" id="AF282130">
    <property type="protein sequence ID" value="AAG30109.1"/>
    <property type="molecule type" value="Genomic_DNA"/>
</dbReference>
<dbReference type="EMBL" id="AF291866">
    <property type="protein sequence ID" value="AAG45814.1"/>
    <property type="molecule type" value="Genomic_DNA"/>
</dbReference>
<evidence type="ECO:0000256" key="1">
    <source>
        <dbReference type="SAM" id="MobiDB-lite"/>
    </source>
</evidence>
<dbReference type="InterPro" id="IPR011009">
    <property type="entry name" value="Kinase-like_dom_sf"/>
</dbReference>
<dbReference type="Proteomes" id="UP000175168">
    <property type="component" value="Segment"/>
</dbReference>
<organism evidence="3">
    <name type="scientific">Meleagrid herpesvirus 1</name>
    <name type="common">MeHV-1</name>
    <name type="synonym">Turkey herpesvirus</name>
    <dbReference type="NCBI Taxonomy" id="37108"/>
    <lineage>
        <taxon>Viruses</taxon>
        <taxon>Duplodnaviria</taxon>
        <taxon>Heunggongvirae</taxon>
        <taxon>Peploviricota</taxon>
        <taxon>Herviviricetes</taxon>
        <taxon>Herpesvirales</taxon>
        <taxon>Orthoherpesviridae</taxon>
        <taxon>Alphaherpesvirinae</taxon>
        <taxon>Mardivirus</taxon>
        <taxon>Mardivirus meleagridalpha1</taxon>
    </lineage>
</organism>
<gene>
    <name evidence="3" type="primary">US3</name>
    <name evidence="4" type="synonym">HVT089</name>
</gene>
<dbReference type="PROSITE" id="PS00108">
    <property type="entry name" value="PROTEIN_KINASE_ST"/>
    <property type="match status" value="1"/>
</dbReference>
<feature type="compositionally biased region" description="Polar residues" evidence="1">
    <location>
        <begin position="27"/>
        <end position="42"/>
    </location>
</feature>
<keyword evidence="5" id="KW-1185">Reference proteome</keyword>
<evidence type="ECO:0000313" key="3">
    <source>
        <dbReference type="EMBL" id="AAG30109.1"/>
    </source>
</evidence>
<dbReference type="GO" id="GO:0004674">
    <property type="term" value="F:protein serine/threonine kinase activity"/>
    <property type="evidence" value="ECO:0007669"/>
    <property type="project" value="UniProtKB-KW"/>
</dbReference>
<evidence type="ECO:0000313" key="5">
    <source>
        <dbReference type="Proteomes" id="UP000175168"/>
    </source>
</evidence>
<keyword evidence="3" id="KW-0418">Kinase</keyword>
<dbReference type="Gene3D" id="1.10.510.10">
    <property type="entry name" value="Transferase(Phosphotransferase) domain 1"/>
    <property type="match status" value="1"/>
</dbReference>
<dbReference type="GO" id="GO:0005524">
    <property type="term" value="F:ATP binding"/>
    <property type="evidence" value="ECO:0007669"/>
    <property type="project" value="InterPro"/>
</dbReference>
<dbReference type="SUPFAM" id="SSF56112">
    <property type="entry name" value="Protein kinase-like (PK-like)"/>
    <property type="match status" value="1"/>
</dbReference>
<feature type="region of interest" description="Disordered" evidence="1">
    <location>
        <begin position="27"/>
        <end position="49"/>
    </location>
</feature>
<reference evidence="4 5" key="2">
    <citation type="journal article" date="2001" name="J. Virol.">
        <title>The genome of turkey herpesvirus.</title>
        <authorList>
            <person name="Afonso C.L."/>
            <person name="Tulman E.R."/>
            <person name="Lu Z."/>
            <person name="Zsak L."/>
            <person name="Rock D.L."/>
            <person name="Kutish G.F."/>
        </authorList>
    </citation>
    <scope>NUCLEOTIDE SEQUENCE [LARGE SCALE GENOMIC DNA]</scope>
    <source>
        <strain evidence="4">FC126</strain>
    </source>
</reference>
<keyword evidence="3" id="KW-0723">Serine/threonine-protein kinase</keyword>
<keyword evidence="3" id="KW-0808">Transferase</keyword>
<sequence length="394" mass="44231">MEVDVESSKVSASNMGIVCENIESGTTVAEPSMSPDTSNNSFDNEDFRGPEYDVEINTRKSANLDRMESSCREQRAACELRKCSCPTSAVRMQYSILSSLAPGSEGHVYICTRYGDADQKKCIVKAVVGGKNPGREVDILKTISHKSIIKLIHAYKWKNVVCMAMRVYRYDLFTYIDGVGPMPLQQMIYIQRGLLEALAYIHERGIIHRDVKTENIFLDNHENAVLGDFGAACQLGDCIDTPQCYGWSGTVETNSPELSALDPYCTKTDIWSAGLVLYEMAIKNVPLFSKQVKSSGSQLRSIIRCMQVHELEFPRNDSTNLCKHFKQYAVRVRPPYTIPRVIRNGGMPMDVEYVISKMLTFDQEFRPSAKEILNMPLFTKAPINLLNITPSDSV</sequence>
<dbReference type="RefSeq" id="NP_073375.1">
    <property type="nucleotide sequence ID" value="NC_002641.1"/>
</dbReference>
<dbReference type="GeneID" id="918550"/>
<proteinExistence type="predicted"/>
<reference evidence="3" key="1">
    <citation type="journal article" date="2001" name="J. Gen. Virol.">
        <title>The genome of herpesvirus of turkeys: comparative analysis with Marek's disease viruses.</title>
        <authorList>
            <person name="Kingham B.F."/>
            <person name="Zelnik V."/>
            <person name="Kopacek J."/>
            <person name="Majerciak V."/>
            <person name="Ney E."/>
            <person name="Schmidt C.J."/>
        </authorList>
    </citation>
    <scope>NUCLEOTIDE SEQUENCE</scope>
    <source>
        <strain evidence="3">FC126</strain>
    </source>
</reference>
<dbReference type="KEGG" id="vg:918550"/>
<dbReference type="OrthoDB" id="8955at10239"/>
<evidence type="ECO:0000259" key="2">
    <source>
        <dbReference type="PROSITE" id="PS50011"/>
    </source>
</evidence>
<name>Q77L59_MEHV1</name>
<dbReference type="PANTHER" id="PTHR44167:SF24">
    <property type="entry name" value="SERINE_THREONINE-PROTEIN KINASE CHK2"/>
    <property type="match status" value="1"/>
</dbReference>
<feature type="domain" description="Protein kinase" evidence="2">
    <location>
        <begin position="94"/>
        <end position="378"/>
    </location>
</feature>
<reference evidence="3" key="3">
    <citation type="submission" date="2004-11" db="EMBL/GenBank/DDBJ databases">
        <authorList>
            <person name="Aouacheria A.J."/>
            <person name="Banyai M."/>
            <person name="Rigal D."/>
            <person name="Schmidt C.J."/>
            <person name="Gillet G."/>
        </authorList>
    </citation>
    <scope>NUCLEOTIDE SEQUENCE</scope>
    <source>
        <strain evidence="3">FC126</strain>
    </source>
</reference>
<dbReference type="InterPro" id="IPR000719">
    <property type="entry name" value="Prot_kinase_dom"/>
</dbReference>
<accession>Q77L59</accession>
<dbReference type="Pfam" id="PF00069">
    <property type="entry name" value="Pkinase"/>
    <property type="match status" value="1"/>
</dbReference>
<organismHost>
    <name type="scientific">Gallus gallus</name>
    <name type="common">Chicken</name>
    <dbReference type="NCBI Taxonomy" id="9031"/>
</organismHost>
<dbReference type="PROSITE" id="PS50011">
    <property type="entry name" value="PROTEIN_KINASE_DOM"/>
    <property type="match status" value="1"/>
</dbReference>